<feature type="domain" description="Penicillin-binding protein dimerisation" evidence="15">
    <location>
        <begin position="48"/>
        <end position="222"/>
    </location>
</feature>
<dbReference type="GO" id="GO:0008658">
    <property type="term" value="F:penicillin binding"/>
    <property type="evidence" value="ECO:0007669"/>
    <property type="project" value="InterPro"/>
</dbReference>
<keyword evidence="8" id="KW-0378">Hydrolase</keyword>
<keyword evidence="5" id="KW-0121">Carboxypeptidase</keyword>
<keyword evidence="13" id="KW-0961">Cell wall biogenesis/degradation</keyword>
<keyword evidence="17" id="KW-1185">Reference proteome</keyword>
<dbReference type="SUPFAM" id="SSF56519">
    <property type="entry name" value="Penicillin binding protein dimerisation domain"/>
    <property type="match status" value="1"/>
</dbReference>
<keyword evidence="11" id="KW-1133">Transmembrane helix</keyword>
<sequence length="608" mass="68501">MRMRLVMGFIACFFLLLLARVYYISIKSNVYYEEIAKQNAIKTQFLAPVRGQILDIKGRPLAVNKLGFSISIKPYLHIKKKNRALLEQELQAIAGAFPDLNVTKLKRAYVKADSYYNQDYIEVVPFIEYDAMIKHFTKLNLRENMQVKSTTQRFYPYDALASHVIGYVGKANLNDMNENEIARLTSYVGRSGIERSYNEILQGQKGEKVSKVNALNKEIEELSYKKPTSSNITLSIDLDLQEYLASIFENLAGAAIVMDVKNGAILAAGSFPEYNLNPFVTGISQEEWDKLSNDLNHPFTNKLINGLYPPGSVVKMGTALAFLDGGKVGENHKYLCDSNFELGGRKFRCWKAIGHGYVNMIDAIRESCDVYFYKGALEVGIDIISSVFERIGFGAKTGVDLPNEFIGTVPNRIWKKEKYNQPWYQGETLNTSIGQGDFLATPMQVAKFTAMIATAKNITPHFLHSVDDNVTKVNFDNNKSVFTTFELSKLPLLRRAMYEVANEDGGTTARFLRNSPITIAAKTGTAQVVGISQSEKKRIKEEDLEYFLRSHAWITSYAPYEKPQYVVVVLIEHGKSGSSTGGPILAKIYQKLIDLGYIDKKYIKKKTR</sequence>
<evidence type="ECO:0000256" key="8">
    <source>
        <dbReference type="ARBA" id="ARBA00022801"/>
    </source>
</evidence>
<gene>
    <name evidence="16" type="primary">mrdA</name>
    <name evidence="16" type="ordered locus">Cla_0661</name>
</gene>
<keyword evidence="6" id="KW-0645">Protease</keyword>
<accession>B9KG05</accession>
<dbReference type="GO" id="GO:0005886">
    <property type="term" value="C:plasma membrane"/>
    <property type="evidence" value="ECO:0007669"/>
    <property type="project" value="UniProtKB-SubCell"/>
</dbReference>
<dbReference type="GO" id="GO:0006508">
    <property type="term" value="P:proteolysis"/>
    <property type="evidence" value="ECO:0007669"/>
    <property type="project" value="UniProtKB-KW"/>
</dbReference>
<evidence type="ECO:0000256" key="3">
    <source>
        <dbReference type="ARBA" id="ARBA00022475"/>
    </source>
</evidence>
<dbReference type="InterPro" id="IPR036138">
    <property type="entry name" value="PBP_dimer_sf"/>
</dbReference>
<dbReference type="AlphaFoldDB" id="B9KG05"/>
<keyword evidence="7" id="KW-0812">Transmembrane</keyword>
<evidence type="ECO:0000256" key="13">
    <source>
        <dbReference type="ARBA" id="ARBA00023316"/>
    </source>
</evidence>
<dbReference type="EC" id="2.4.2.-" evidence="16"/>
<dbReference type="InterPro" id="IPR050515">
    <property type="entry name" value="Beta-lactam/transpept"/>
</dbReference>
<evidence type="ECO:0000256" key="2">
    <source>
        <dbReference type="ARBA" id="ARBA00004236"/>
    </source>
</evidence>
<evidence type="ECO:0000256" key="9">
    <source>
        <dbReference type="ARBA" id="ARBA00022960"/>
    </source>
</evidence>
<organism evidence="16 17">
    <name type="scientific">Campylobacter lari (strain RM2100 / D67 / ATCC BAA-1060)</name>
    <dbReference type="NCBI Taxonomy" id="306263"/>
    <lineage>
        <taxon>Bacteria</taxon>
        <taxon>Pseudomonadati</taxon>
        <taxon>Campylobacterota</taxon>
        <taxon>Epsilonproteobacteria</taxon>
        <taxon>Campylobacterales</taxon>
        <taxon>Campylobacteraceae</taxon>
        <taxon>Campylobacter</taxon>
    </lineage>
</organism>
<keyword evidence="3" id="KW-1003">Cell membrane</keyword>
<dbReference type="Gene3D" id="3.40.710.10">
    <property type="entry name" value="DD-peptidase/beta-lactamase superfamily"/>
    <property type="match status" value="1"/>
</dbReference>
<evidence type="ECO:0000256" key="4">
    <source>
        <dbReference type="ARBA" id="ARBA00022519"/>
    </source>
</evidence>
<evidence type="ECO:0000256" key="10">
    <source>
        <dbReference type="ARBA" id="ARBA00022984"/>
    </source>
</evidence>
<dbReference type="SUPFAM" id="SSF56601">
    <property type="entry name" value="beta-lactamase/transpeptidase-like"/>
    <property type="match status" value="1"/>
</dbReference>
<dbReference type="Pfam" id="PF00905">
    <property type="entry name" value="Transpeptidase"/>
    <property type="match status" value="1"/>
</dbReference>
<reference evidence="16 17" key="1">
    <citation type="journal article" date="2008" name="Foodborne Pathog. Dis.">
        <title>The complete genome sequence and analysis of the human pathogen Campylobacter lari.</title>
        <authorList>
            <person name="Miller W.G."/>
            <person name="Wang G."/>
            <person name="Binnewies T.T."/>
            <person name="Parker C.T."/>
        </authorList>
    </citation>
    <scope>NUCLEOTIDE SEQUENCE [LARGE SCALE GENOMIC DNA]</scope>
    <source>
        <strain evidence="17">RM2100 / D67 / ATCC BAA-1060</strain>
    </source>
</reference>
<dbReference type="PATRIC" id="fig|306263.5.peg.641"/>
<evidence type="ECO:0000256" key="12">
    <source>
        <dbReference type="ARBA" id="ARBA00023136"/>
    </source>
</evidence>
<name>B9KG05_CAMLR</name>
<keyword evidence="9" id="KW-0133">Cell shape</keyword>
<keyword evidence="4" id="KW-0997">Cell inner membrane</keyword>
<dbReference type="NCBIfam" id="TIGR03423">
    <property type="entry name" value="pbp2_mrdA"/>
    <property type="match status" value="1"/>
</dbReference>
<dbReference type="GO" id="GO:0071555">
    <property type="term" value="P:cell wall organization"/>
    <property type="evidence" value="ECO:0007669"/>
    <property type="project" value="UniProtKB-KW"/>
</dbReference>
<comment type="subcellular location">
    <subcellularLocation>
        <location evidence="2">Cell membrane</location>
    </subcellularLocation>
    <subcellularLocation>
        <location evidence="1">Membrane</location>
        <topology evidence="1">Single-pass membrane protein</topology>
    </subcellularLocation>
</comment>
<evidence type="ECO:0000256" key="11">
    <source>
        <dbReference type="ARBA" id="ARBA00022989"/>
    </source>
</evidence>
<dbReference type="eggNOG" id="COG0768">
    <property type="taxonomic scope" value="Bacteria"/>
</dbReference>
<dbReference type="PANTHER" id="PTHR30627">
    <property type="entry name" value="PEPTIDOGLYCAN D,D-TRANSPEPTIDASE"/>
    <property type="match status" value="1"/>
</dbReference>
<dbReference type="InterPro" id="IPR017790">
    <property type="entry name" value="Penicillin-binding_protein_2"/>
</dbReference>
<evidence type="ECO:0000256" key="5">
    <source>
        <dbReference type="ARBA" id="ARBA00022645"/>
    </source>
</evidence>
<dbReference type="Gene3D" id="3.30.1390.30">
    <property type="entry name" value="Penicillin-binding protein 2a, domain 3"/>
    <property type="match status" value="1"/>
</dbReference>
<dbReference type="GO" id="GO:0016757">
    <property type="term" value="F:glycosyltransferase activity"/>
    <property type="evidence" value="ECO:0007669"/>
    <property type="project" value="UniProtKB-KW"/>
</dbReference>
<dbReference type="EMBL" id="CP000932">
    <property type="protein sequence ID" value="ACM63990.1"/>
    <property type="molecule type" value="Genomic_DNA"/>
</dbReference>
<dbReference type="InterPro" id="IPR001460">
    <property type="entry name" value="PCN-bd_Tpept"/>
</dbReference>
<dbReference type="GO" id="GO:0008360">
    <property type="term" value="P:regulation of cell shape"/>
    <property type="evidence" value="ECO:0007669"/>
    <property type="project" value="UniProtKB-KW"/>
</dbReference>
<dbReference type="FunFam" id="3.40.710.10:FF:000024">
    <property type="entry name" value="Penicillin-binding protein 2"/>
    <property type="match status" value="1"/>
</dbReference>
<keyword evidence="16" id="KW-0328">Glycosyltransferase</keyword>
<dbReference type="Gene3D" id="3.90.1310.10">
    <property type="entry name" value="Penicillin-binding protein 2a (Domain 2)"/>
    <property type="match status" value="1"/>
</dbReference>
<dbReference type="RefSeq" id="WP_012661373.1">
    <property type="nucleotide sequence ID" value="NC_012039.1"/>
</dbReference>
<evidence type="ECO:0000256" key="7">
    <source>
        <dbReference type="ARBA" id="ARBA00022692"/>
    </source>
</evidence>
<dbReference type="STRING" id="306263.Cla_0661"/>
<evidence type="ECO:0000256" key="1">
    <source>
        <dbReference type="ARBA" id="ARBA00004167"/>
    </source>
</evidence>
<feature type="domain" description="Penicillin-binding protein transpeptidase" evidence="14">
    <location>
        <begin position="253"/>
        <end position="589"/>
    </location>
</feature>
<evidence type="ECO:0000313" key="16">
    <source>
        <dbReference type="EMBL" id="ACM63990.1"/>
    </source>
</evidence>
<dbReference type="HOGENOM" id="CLU_009289_1_2_7"/>
<evidence type="ECO:0000259" key="15">
    <source>
        <dbReference type="Pfam" id="PF03717"/>
    </source>
</evidence>
<evidence type="ECO:0000259" key="14">
    <source>
        <dbReference type="Pfam" id="PF00905"/>
    </source>
</evidence>
<dbReference type="InterPro" id="IPR012338">
    <property type="entry name" value="Beta-lactam/transpept-like"/>
</dbReference>
<dbReference type="KEGG" id="cla:CLA_0661"/>
<dbReference type="GO" id="GO:0009002">
    <property type="term" value="F:serine-type D-Ala-D-Ala carboxypeptidase activity"/>
    <property type="evidence" value="ECO:0007669"/>
    <property type="project" value="InterPro"/>
</dbReference>
<protein>
    <submittedName>
        <fullName evidence="16">Penicillin-binding protein 2</fullName>
        <ecNumber evidence="16">2.4.2.-</ecNumber>
    </submittedName>
</protein>
<evidence type="ECO:0000256" key="6">
    <source>
        <dbReference type="ARBA" id="ARBA00022670"/>
    </source>
</evidence>
<dbReference type="GO" id="GO:0071972">
    <property type="term" value="F:peptidoglycan L,D-transpeptidase activity"/>
    <property type="evidence" value="ECO:0007669"/>
    <property type="project" value="TreeGrafter"/>
</dbReference>
<keyword evidence="16" id="KW-0808">Transferase</keyword>
<dbReference type="GO" id="GO:0009252">
    <property type="term" value="P:peptidoglycan biosynthetic process"/>
    <property type="evidence" value="ECO:0007669"/>
    <property type="project" value="UniProtKB-KW"/>
</dbReference>
<dbReference type="InterPro" id="IPR005311">
    <property type="entry name" value="PBP_dimer"/>
</dbReference>
<dbReference type="Pfam" id="PF03717">
    <property type="entry name" value="PBP_dimer"/>
    <property type="match status" value="1"/>
</dbReference>
<keyword evidence="12" id="KW-0472">Membrane</keyword>
<dbReference type="Proteomes" id="UP000007727">
    <property type="component" value="Chromosome"/>
</dbReference>
<proteinExistence type="predicted"/>
<evidence type="ECO:0000313" key="17">
    <source>
        <dbReference type="Proteomes" id="UP000007727"/>
    </source>
</evidence>
<keyword evidence="10" id="KW-0573">Peptidoglycan synthesis</keyword>
<dbReference type="PANTHER" id="PTHR30627:SF2">
    <property type="entry name" value="PEPTIDOGLYCAN D,D-TRANSPEPTIDASE MRDA"/>
    <property type="match status" value="1"/>
</dbReference>